<gene>
    <name evidence="1" type="ORF">FCM35_KLT11795</name>
</gene>
<accession>A0A833VIP9</accession>
<protein>
    <submittedName>
        <fullName evidence="1">Uncharacterized protein</fullName>
    </submittedName>
</protein>
<dbReference type="EMBL" id="SWLB01000022">
    <property type="protein sequence ID" value="KAF3324328.1"/>
    <property type="molecule type" value="Genomic_DNA"/>
</dbReference>
<reference evidence="1" key="1">
    <citation type="submission" date="2020-01" db="EMBL/GenBank/DDBJ databases">
        <title>Genome sequence of Kobresia littledalei, the first chromosome-level genome in the family Cyperaceae.</title>
        <authorList>
            <person name="Qu G."/>
        </authorList>
    </citation>
    <scope>NUCLEOTIDE SEQUENCE</scope>
    <source>
        <strain evidence="1">C.B.Clarke</strain>
        <tissue evidence="1">Leaf</tissue>
    </source>
</reference>
<dbReference type="AlphaFoldDB" id="A0A833VIP9"/>
<proteinExistence type="predicted"/>
<sequence>METKDKLAISAHPASDRAQVVDPLNFLQRHQVSKSNWPKEELGETRQDFSNTYQLESIYS</sequence>
<dbReference type="Proteomes" id="UP000623129">
    <property type="component" value="Unassembled WGS sequence"/>
</dbReference>
<organism evidence="1 2">
    <name type="scientific">Carex littledalei</name>
    <dbReference type="NCBI Taxonomy" id="544730"/>
    <lineage>
        <taxon>Eukaryota</taxon>
        <taxon>Viridiplantae</taxon>
        <taxon>Streptophyta</taxon>
        <taxon>Embryophyta</taxon>
        <taxon>Tracheophyta</taxon>
        <taxon>Spermatophyta</taxon>
        <taxon>Magnoliopsida</taxon>
        <taxon>Liliopsida</taxon>
        <taxon>Poales</taxon>
        <taxon>Cyperaceae</taxon>
        <taxon>Cyperoideae</taxon>
        <taxon>Cariceae</taxon>
        <taxon>Carex</taxon>
        <taxon>Carex subgen. Euthyceras</taxon>
    </lineage>
</organism>
<comment type="caution">
    <text evidence="1">The sequence shown here is derived from an EMBL/GenBank/DDBJ whole genome shotgun (WGS) entry which is preliminary data.</text>
</comment>
<evidence type="ECO:0000313" key="1">
    <source>
        <dbReference type="EMBL" id="KAF3324328.1"/>
    </source>
</evidence>
<keyword evidence="2" id="KW-1185">Reference proteome</keyword>
<evidence type="ECO:0000313" key="2">
    <source>
        <dbReference type="Proteomes" id="UP000623129"/>
    </source>
</evidence>
<name>A0A833VIP9_9POAL</name>